<proteinExistence type="predicted"/>
<dbReference type="EMBL" id="BONV01000026">
    <property type="protein sequence ID" value="GIG82096.1"/>
    <property type="molecule type" value="Genomic_DNA"/>
</dbReference>
<dbReference type="Proteomes" id="UP000630097">
    <property type="component" value="Unassembled WGS sequence"/>
</dbReference>
<organism evidence="1 2">
    <name type="scientific">Planotetraspora kaengkrachanensis</name>
    <dbReference type="NCBI Taxonomy" id="575193"/>
    <lineage>
        <taxon>Bacteria</taxon>
        <taxon>Bacillati</taxon>
        <taxon>Actinomycetota</taxon>
        <taxon>Actinomycetes</taxon>
        <taxon>Streptosporangiales</taxon>
        <taxon>Streptosporangiaceae</taxon>
        <taxon>Planotetraspora</taxon>
    </lineage>
</organism>
<reference evidence="1 2" key="1">
    <citation type="submission" date="2021-01" db="EMBL/GenBank/DDBJ databases">
        <title>Whole genome shotgun sequence of Planotetraspora kaengkrachanensis NBRC 104272.</title>
        <authorList>
            <person name="Komaki H."/>
            <person name="Tamura T."/>
        </authorList>
    </citation>
    <scope>NUCLEOTIDE SEQUENCE [LARGE SCALE GENOMIC DNA]</scope>
    <source>
        <strain evidence="1 2">NBRC 104272</strain>
    </source>
</reference>
<protein>
    <submittedName>
        <fullName evidence="1">Uncharacterized protein</fullName>
    </submittedName>
</protein>
<dbReference type="AlphaFoldDB" id="A0A8J3PVZ5"/>
<gene>
    <name evidence="1" type="ORF">Pka01_52230</name>
</gene>
<sequence length="67" mass="7650">MVAVRGLISHSPMPARLAPQLLADICQVLERHGYQLPEETPLVQELVLARVEYALRDLVERFEGRVR</sequence>
<name>A0A8J3PVZ5_9ACTN</name>
<comment type="caution">
    <text evidence="1">The sequence shown here is derived from an EMBL/GenBank/DDBJ whole genome shotgun (WGS) entry which is preliminary data.</text>
</comment>
<evidence type="ECO:0000313" key="1">
    <source>
        <dbReference type="EMBL" id="GIG82096.1"/>
    </source>
</evidence>
<evidence type="ECO:0000313" key="2">
    <source>
        <dbReference type="Proteomes" id="UP000630097"/>
    </source>
</evidence>
<keyword evidence="2" id="KW-1185">Reference proteome</keyword>
<accession>A0A8J3PVZ5</accession>